<accession>A0A2D0APG7</accession>
<evidence type="ECO:0000313" key="1">
    <source>
        <dbReference type="EMBL" id="OWR34347.1"/>
    </source>
</evidence>
<evidence type="ECO:0000313" key="2">
    <source>
        <dbReference type="Proteomes" id="UP000197904"/>
    </source>
</evidence>
<dbReference type="Proteomes" id="UP000197904">
    <property type="component" value="Unassembled WGS sequence"/>
</dbReference>
<dbReference type="AlphaFoldDB" id="A0A2D0APG7"/>
<proteinExistence type="predicted"/>
<organism evidence="1 2">
    <name type="scientific">Stenotrophomonas pavanii</name>
    <dbReference type="NCBI Taxonomy" id="487698"/>
    <lineage>
        <taxon>Bacteria</taxon>
        <taxon>Pseudomonadati</taxon>
        <taxon>Pseudomonadota</taxon>
        <taxon>Gammaproteobacteria</taxon>
        <taxon>Lysobacterales</taxon>
        <taxon>Lysobacteraceae</taxon>
        <taxon>Stenotrophomonas</taxon>
    </lineage>
</organism>
<gene>
    <name evidence="1" type="ORF">CEE55_07045</name>
</gene>
<comment type="caution">
    <text evidence="1">The sequence shown here is derived from an EMBL/GenBank/DDBJ whole genome shotgun (WGS) entry which is preliminary data.</text>
</comment>
<sequence>MGTSSVAADALLMNKAFDKGADLLDNRNIYQRVDKAGVGWKFGGRNWERQETMTARPRAWTIPLEMLWGQLREGPRTGRQCQPCGR</sequence>
<protein>
    <submittedName>
        <fullName evidence="1">Uncharacterized protein</fullName>
    </submittedName>
</protein>
<dbReference type="EMBL" id="NIXP01000035">
    <property type="protein sequence ID" value="OWR34347.1"/>
    <property type="molecule type" value="Genomic_DNA"/>
</dbReference>
<reference evidence="1 2" key="1">
    <citation type="submission" date="2017-06" db="EMBL/GenBank/DDBJ databases">
        <authorList>
            <person name="Kim H.J."/>
            <person name="Triplett B.A."/>
        </authorList>
    </citation>
    <scope>NUCLEOTIDE SEQUENCE [LARGE SCALE GENOMIC DNA]</scope>
    <source>
        <strain evidence="1 2">S18795</strain>
    </source>
</reference>
<name>A0A2D0APG7_9GAMM</name>